<proteinExistence type="predicted"/>
<keyword evidence="1" id="KW-1133">Transmembrane helix</keyword>
<evidence type="ECO:0000313" key="3">
    <source>
        <dbReference type="Proteomes" id="UP001158576"/>
    </source>
</evidence>
<evidence type="ECO:0000256" key="1">
    <source>
        <dbReference type="SAM" id="Phobius"/>
    </source>
</evidence>
<reference evidence="2 3" key="1">
    <citation type="submission" date="2021-04" db="EMBL/GenBank/DDBJ databases">
        <authorList>
            <person name="Bliznina A."/>
        </authorList>
    </citation>
    <scope>NUCLEOTIDE SEQUENCE [LARGE SCALE GENOMIC DNA]</scope>
</reference>
<protein>
    <submittedName>
        <fullName evidence="2">Oidioi.mRNA.OKI2018_I69.PAR.g9429.t1.cds</fullName>
    </submittedName>
</protein>
<keyword evidence="1" id="KW-0472">Membrane</keyword>
<dbReference type="EMBL" id="OU015568">
    <property type="protein sequence ID" value="CAG5079954.1"/>
    <property type="molecule type" value="Genomic_DNA"/>
</dbReference>
<sequence length="116" mass="12284">MAAILEEIYYALMALAAACALAFICIIILAFCGCITCSVGGGFLCCTVQRRKKHPDGTVTYESCCQSCCGGNDPEAVLTEESLNQIGPGSDAVEREASCDDLKKAEDAPPSYEETE</sequence>
<accession>A0ABN7RRC2</accession>
<feature type="transmembrane region" description="Helical" evidence="1">
    <location>
        <begin position="12"/>
        <end position="45"/>
    </location>
</feature>
<organism evidence="2 3">
    <name type="scientific">Oikopleura dioica</name>
    <name type="common">Tunicate</name>
    <dbReference type="NCBI Taxonomy" id="34765"/>
    <lineage>
        <taxon>Eukaryota</taxon>
        <taxon>Metazoa</taxon>
        <taxon>Chordata</taxon>
        <taxon>Tunicata</taxon>
        <taxon>Appendicularia</taxon>
        <taxon>Copelata</taxon>
        <taxon>Oikopleuridae</taxon>
        <taxon>Oikopleura</taxon>
    </lineage>
</organism>
<gene>
    <name evidence="2" type="ORF">OKIOD_LOCUS987</name>
</gene>
<keyword evidence="3" id="KW-1185">Reference proteome</keyword>
<dbReference type="Proteomes" id="UP001158576">
    <property type="component" value="Chromosome PAR"/>
</dbReference>
<name>A0ABN7RRC2_OIKDI</name>
<keyword evidence="1" id="KW-0812">Transmembrane</keyword>
<evidence type="ECO:0000313" key="2">
    <source>
        <dbReference type="EMBL" id="CAG5079954.1"/>
    </source>
</evidence>